<dbReference type="Gene3D" id="3.40.50.300">
    <property type="entry name" value="P-loop containing nucleotide triphosphate hydrolases"/>
    <property type="match status" value="1"/>
</dbReference>
<dbReference type="InterPro" id="IPR003593">
    <property type="entry name" value="AAA+_ATPase"/>
</dbReference>
<dbReference type="EMBL" id="MJGC01000039">
    <property type="protein sequence ID" value="OEJ76384.1"/>
    <property type="molecule type" value="Genomic_DNA"/>
</dbReference>
<dbReference type="Pfam" id="PF13304">
    <property type="entry name" value="AAA_21"/>
    <property type="match status" value="1"/>
</dbReference>
<dbReference type="OrthoDB" id="9784297at2"/>
<proteinExistence type="predicted"/>
<dbReference type="GO" id="GO:0016887">
    <property type="term" value="F:ATP hydrolysis activity"/>
    <property type="evidence" value="ECO:0007669"/>
    <property type="project" value="InterPro"/>
</dbReference>
<protein>
    <submittedName>
        <fullName evidence="2">ATPase</fullName>
    </submittedName>
</protein>
<dbReference type="PANTHER" id="PTHR43581">
    <property type="entry name" value="ATP/GTP PHOSPHATASE"/>
    <property type="match status" value="1"/>
</dbReference>
<dbReference type="PANTHER" id="PTHR43581:SF4">
    <property type="entry name" value="ATP_GTP PHOSPHATASE"/>
    <property type="match status" value="1"/>
</dbReference>
<sequence length="357" mass="41525">MKVQSVELKYFKQFRNPPAFDFTDPETGLARDLIVLVGMNGSGKTSLLSAIAATLGTATGRLQQFSDLEWTGFNAELVGNNWGRCEPEINLKVEFSTQEIQAVSEFYQELQENGHDLPVPPAQEHLVALRWNWRDRRVQAESAAELFQFKGREYAKQVQRWKGFSVFERVGTILWYTEQRTATSLTAEDPERRQEITVDVLRDRLSKWRQFHQDIESGKIRQLRPGQKDLYAEIERAYQTFFPERNFEGPVPRENIDDILSEPWFYLYDGKNQYEISEMSGGERAIFPILMDFANWNIHNSVILIDEIELHLHPPMQQAFLRALPKLGKNNQFIITTHSDYIEQLVPDEAQIIRLKV</sequence>
<dbReference type="SMART" id="SM00382">
    <property type="entry name" value="AAA"/>
    <property type="match status" value="1"/>
</dbReference>
<gene>
    <name evidence="2" type="ORF">BH720_04775</name>
</gene>
<accession>A0A1E5QP49</accession>
<name>A0A1E5QP49_9CYAN</name>
<dbReference type="SUPFAM" id="SSF52540">
    <property type="entry name" value="P-loop containing nucleoside triphosphate hydrolases"/>
    <property type="match status" value="1"/>
</dbReference>
<evidence type="ECO:0000313" key="2">
    <source>
        <dbReference type="EMBL" id="OEJ76384.1"/>
    </source>
</evidence>
<comment type="caution">
    <text evidence="2">The sequence shown here is derived from an EMBL/GenBank/DDBJ whole genome shotgun (WGS) entry which is preliminary data.</text>
</comment>
<dbReference type="AlphaFoldDB" id="A0A1E5QP49"/>
<feature type="domain" description="AAA+ ATPase" evidence="1">
    <location>
        <begin position="30"/>
        <end position="357"/>
    </location>
</feature>
<organism evidence="2">
    <name type="scientific">Desertifilum tharense IPPAS B-1220</name>
    <dbReference type="NCBI Taxonomy" id="1781255"/>
    <lineage>
        <taxon>Bacteria</taxon>
        <taxon>Bacillati</taxon>
        <taxon>Cyanobacteriota</taxon>
        <taxon>Cyanophyceae</taxon>
        <taxon>Desertifilales</taxon>
        <taxon>Desertifilaceae</taxon>
        <taxon>Desertifilum</taxon>
    </lineage>
</organism>
<dbReference type="InterPro" id="IPR051396">
    <property type="entry name" value="Bact_Antivir_Def_Nuclease"/>
</dbReference>
<reference evidence="2" key="1">
    <citation type="submission" date="2016-09" db="EMBL/GenBank/DDBJ databases">
        <title>Draft genome of thermotolerant cyanobacterium Desertifilum sp. strain IPPAS B-1220.</title>
        <authorList>
            <person name="Sinetova M.A."/>
            <person name="Bolakhan K."/>
            <person name="Zayadan B.K."/>
            <person name="Mironov K.S."/>
            <person name="Ustinova V."/>
            <person name="Kupriyanova E.V."/>
            <person name="Sidorov R.A."/>
            <person name="Skrypnik A.N."/>
            <person name="Gogoleva N.E."/>
            <person name="Gogolev Y.V."/>
            <person name="Los D.A."/>
        </authorList>
    </citation>
    <scope>NUCLEOTIDE SEQUENCE [LARGE SCALE GENOMIC DNA]</scope>
    <source>
        <strain evidence="2">IPPAS B-1220</strain>
    </source>
</reference>
<evidence type="ECO:0000259" key="1">
    <source>
        <dbReference type="SMART" id="SM00382"/>
    </source>
</evidence>
<dbReference type="GO" id="GO:0005524">
    <property type="term" value="F:ATP binding"/>
    <property type="evidence" value="ECO:0007669"/>
    <property type="project" value="InterPro"/>
</dbReference>
<dbReference type="RefSeq" id="WP_069966084.1">
    <property type="nucleotide sequence ID" value="NZ_CM124774.1"/>
</dbReference>
<dbReference type="InterPro" id="IPR027417">
    <property type="entry name" value="P-loop_NTPase"/>
</dbReference>
<dbReference type="STRING" id="1781255.BH720_04775"/>
<dbReference type="InterPro" id="IPR003959">
    <property type="entry name" value="ATPase_AAA_core"/>
</dbReference>